<feature type="transmembrane region" description="Helical" evidence="17">
    <location>
        <begin position="12"/>
        <end position="37"/>
    </location>
</feature>
<evidence type="ECO:0000256" key="2">
    <source>
        <dbReference type="ARBA" id="ARBA00022676"/>
    </source>
</evidence>
<keyword evidence="7 17" id="KW-1133">Transmembrane helix</keyword>
<keyword evidence="4 17" id="KW-0812">Transmembrane</keyword>
<protein>
    <recommendedName>
        <fullName evidence="12">Probable peptidoglycan glycosyltransferase FtsW</fullName>
        <ecNumber evidence="14">2.4.99.28</ecNumber>
    </recommendedName>
    <alternativeName>
        <fullName evidence="13">Cell division protein FtsW</fullName>
    </alternativeName>
    <alternativeName>
        <fullName evidence="10">Cell wall polymerase</fullName>
    </alternativeName>
    <alternativeName>
        <fullName evidence="9">Peptidoglycan polymerase</fullName>
    </alternativeName>
</protein>
<evidence type="ECO:0000256" key="16">
    <source>
        <dbReference type="ARBA" id="ARBA00049966"/>
    </source>
</evidence>
<feature type="transmembrane region" description="Helical" evidence="17">
    <location>
        <begin position="49"/>
        <end position="69"/>
    </location>
</feature>
<evidence type="ECO:0000256" key="14">
    <source>
        <dbReference type="ARBA" id="ARBA00044770"/>
    </source>
</evidence>
<proteinExistence type="inferred from homology"/>
<keyword evidence="6" id="KW-0573">Peptidoglycan synthesis</keyword>
<dbReference type="PANTHER" id="PTHR30474:SF2">
    <property type="entry name" value="PEPTIDOGLYCAN GLYCOSYLTRANSFERASE FTSW-RELATED"/>
    <property type="match status" value="1"/>
</dbReference>
<evidence type="ECO:0000256" key="11">
    <source>
        <dbReference type="ARBA" id="ARBA00038053"/>
    </source>
</evidence>
<accession>A0ABV5WPI2</accession>
<evidence type="ECO:0000256" key="7">
    <source>
        <dbReference type="ARBA" id="ARBA00022989"/>
    </source>
</evidence>
<keyword evidence="5" id="KW-0133">Cell shape</keyword>
<feature type="transmembrane region" description="Helical" evidence="17">
    <location>
        <begin position="342"/>
        <end position="363"/>
    </location>
</feature>
<dbReference type="PANTHER" id="PTHR30474">
    <property type="entry name" value="CELL CYCLE PROTEIN"/>
    <property type="match status" value="1"/>
</dbReference>
<dbReference type="Proteomes" id="UP001589609">
    <property type="component" value="Unassembled WGS sequence"/>
</dbReference>
<keyword evidence="8 17" id="KW-0472">Membrane</keyword>
<comment type="caution">
    <text evidence="18">The sequence shown here is derived from an EMBL/GenBank/DDBJ whole genome shotgun (WGS) entry which is preliminary data.</text>
</comment>
<feature type="transmembrane region" description="Helical" evidence="17">
    <location>
        <begin position="142"/>
        <end position="159"/>
    </location>
</feature>
<dbReference type="InterPro" id="IPR001182">
    <property type="entry name" value="FtsW/RodA"/>
</dbReference>
<feature type="transmembrane region" description="Helical" evidence="17">
    <location>
        <begin position="276"/>
        <end position="296"/>
    </location>
</feature>
<feature type="transmembrane region" description="Helical" evidence="17">
    <location>
        <begin position="165"/>
        <end position="182"/>
    </location>
</feature>
<dbReference type="InterPro" id="IPR018365">
    <property type="entry name" value="Cell_cycle_FtsW-rel_CS"/>
</dbReference>
<evidence type="ECO:0000256" key="12">
    <source>
        <dbReference type="ARBA" id="ARBA00041185"/>
    </source>
</evidence>
<keyword evidence="19" id="KW-1185">Reference proteome</keyword>
<feature type="transmembrane region" description="Helical" evidence="17">
    <location>
        <begin position="76"/>
        <end position="94"/>
    </location>
</feature>
<evidence type="ECO:0000256" key="17">
    <source>
        <dbReference type="SAM" id="Phobius"/>
    </source>
</evidence>
<evidence type="ECO:0000256" key="5">
    <source>
        <dbReference type="ARBA" id="ARBA00022960"/>
    </source>
</evidence>
<evidence type="ECO:0000256" key="4">
    <source>
        <dbReference type="ARBA" id="ARBA00022692"/>
    </source>
</evidence>
<evidence type="ECO:0000256" key="3">
    <source>
        <dbReference type="ARBA" id="ARBA00022679"/>
    </source>
</evidence>
<dbReference type="EMBL" id="JBHMAF010000196">
    <property type="protein sequence ID" value="MFB9762146.1"/>
    <property type="molecule type" value="Genomic_DNA"/>
</dbReference>
<dbReference type="PROSITE" id="PS00428">
    <property type="entry name" value="FTSW_RODA_SPOVE"/>
    <property type="match status" value="1"/>
</dbReference>
<reference evidence="18 19" key="1">
    <citation type="submission" date="2024-09" db="EMBL/GenBank/DDBJ databases">
        <authorList>
            <person name="Sun Q."/>
            <person name="Mori K."/>
        </authorList>
    </citation>
    <scope>NUCLEOTIDE SEQUENCE [LARGE SCALE GENOMIC DNA]</scope>
    <source>
        <strain evidence="18 19">JCM 11201</strain>
    </source>
</reference>
<evidence type="ECO:0000313" key="18">
    <source>
        <dbReference type="EMBL" id="MFB9762146.1"/>
    </source>
</evidence>
<name>A0ABV5WPI2_9BACI</name>
<organism evidence="18 19">
    <name type="scientific">Ectobacillus funiculus</name>
    <dbReference type="NCBI Taxonomy" id="137993"/>
    <lineage>
        <taxon>Bacteria</taxon>
        <taxon>Bacillati</taxon>
        <taxon>Bacillota</taxon>
        <taxon>Bacilli</taxon>
        <taxon>Bacillales</taxon>
        <taxon>Bacillaceae</taxon>
        <taxon>Ectobacillus</taxon>
    </lineage>
</organism>
<dbReference type="Pfam" id="PF01098">
    <property type="entry name" value="FTSW_RODA_SPOVE"/>
    <property type="match status" value="1"/>
</dbReference>
<feature type="transmembrane region" description="Helical" evidence="17">
    <location>
        <begin position="308"/>
        <end position="330"/>
    </location>
</feature>
<evidence type="ECO:0000256" key="9">
    <source>
        <dbReference type="ARBA" id="ARBA00032370"/>
    </source>
</evidence>
<comment type="catalytic activity">
    <reaction evidence="15">
        <text>[GlcNAc-(1-&gt;4)-Mur2Ac(oyl-L-Ala-gamma-D-Glu-L-Lys-D-Ala-D-Ala)](n)-di-trans,octa-cis-undecaprenyl diphosphate + beta-D-GlcNAc-(1-&gt;4)-Mur2Ac(oyl-L-Ala-gamma-D-Glu-L-Lys-D-Ala-D-Ala)-di-trans,octa-cis-undecaprenyl diphosphate = [GlcNAc-(1-&gt;4)-Mur2Ac(oyl-L-Ala-gamma-D-Glu-L-Lys-D-Ala-D-Ala)](n+1)-di-trans,octa-cis-undecaprenyl diphosphate + di-trans,octa-cis-undecaprenyl diphosphate + H(+)</text>
        <dbReference type="Rhea" id="RHEA:23708"/>
        <dbReference type="Rhea" id="RHEA-COMP:9602"/>
        <dbReference type="Rhea" id="RHEA-COMP:9603"/>
        <dbReference type="ChEBI" id="CHEBI:15378"/>
        <dbReference type="ChEBI" id="CHEBI:58405"/>
        <dbReference type="ChEBI" id="CHEBI:60033"/>
        <dbReference type="ChEBI" id="CHEBI:78435"/>
        <dbReference type="EC" id="2.4.99.28"/>
    </reaction>
</comment>
<gene>
    <name evidence="18" type="ORF">ACFFMS_28380</name>
</gene>
<evidence type="ECO:0000256" key="1">
    <source>
        <dbReference type="ARBA" id="ARBA00004141"/>
    </source>
</evidence>
<evidence type="ECO:0000256" key="10">
    <source>
        <dbReference type="ARBA" id="ARBA00033270"/>
    </source>
</evidence>
<comment type="similarity">
    <text evidence="11">Belongs to the SEDS family. FtsW subfamily.</text>
</comment>
<keyword evidence="2" id="KW-0328">Glycosyltransferase</keyword>
<comment type="function">
    <text evidence="16">Peptidoglycan polymerase that is essential for cell division.</text>
</comment>
<evidence type="ECO:0000256" key="6">
    <source>
        <dbReference type="ARBA" id="ARBA00022984"/>
    </source>
</evidence>
<evidence type="ECO:0000256" key="8">
    <source>
        <dbReference type="ARBA" id="ARBA00023136"/>
    </source>
</evidence>
<keyword evidence="3" id="KW-0808">Transferase</keyword>
<dbReference type="RefSeq" id="WP_379952120.1">
    <property type="nucleotide sequence ID" value="NZ_JBHMAF010000196.1"/>
</dbReference>
<evidence type="ECO:0000256" key="13">
    <source>
        <dbReference type="ARBA" id="ARBA00041418"/>
    </source>
</evidence>
<comment type="subcellular location">
    <subcellularLocation>
        <location evidence="1">Membrane</location>
        <topology evidence="1">Multi-pass membrane protein</topology>
    </subcellularLocation>
</comment>
<sequence length="388" mass="42309">MKRAWKSFDYTLLLPLLIVCTLGIIMVYSASSIVAIAKYGYASDQFFLSQLRSLIMGFLLFVVLASVPYHVWKKKIVAVAIYAGGTFVLLLVLVFGRVVNNAKSWLWGTQPSELIKLCIIIVLARFFAKWHEQDRIAGRSKIGTWGFLFTVLVLIKMQPDLGTDILIAAIVGMMIFCSGIRVDVWIKRLLLTSIVWVPLICLIVMFGLTKEQYSRIQTFFNPFQDPQGAGFHMINSFIAIASGGIKGLGLGNSVQKYGYLPEPHTDFIMAIVSEELGFLGVTVILASLALIVLKAFKIAQRCKDPFGSMLAIGVGSMIGIQTIVNVGGVTGLLPLTGVPVPFVSSGGSSLVANLMAMGILANVASQVKAQEKRAKQPVPQKPHLVVVK</sequence>
<evidence type="ECO:0000256" key="15">
    <source>
        <dbReference type="ARBA" id="ARBA00049902"/>
    </source>
</evidence>
<feature type="transmembrane region" description="Helical" evidence="17">
    <location>
        <begin position="189"/>
        <end position="208"/>
    </location>
</feature>
<evidence type="ECO:0000313" key="19">
    <source>
        <dbReference type="Proteomes" id="UP001589609"/>
    </source>
</evidence>
<dbReference type="EC" id="2.4.99.28" evidence="14"/>